<evidence type="ECO:0000256" key="2">
    <source>
        <dbReference type="SAM" id="SignalP"/>
    </source>
</evidence>
<evidence type="ECO:0000313" key="4">
    <source>
        <dbReference type="Proteomes" id="UP000654993"/>
    </source>
</evidence>
<keyword evidence="2" id="KW-0732">Signal</keyword>
<keyword evidence="1" id="KW-0175">Coiled coil</keyword>
<name>A0A916VGN5_9BACL</name>
<gene>
    <name evidence="3" type="ORF">PRECH8_24690</name>
</gene>
<evidence type="ECO:0000313" key="3">
    <source>
        <dbReference type="EMBL" id="GFR39173.1"/>
    </source>
</evidence>
<reference evidence="3" key="1">
    <citation type="submission" date="2020-08" db="EMBL/GenBank/DDBJ databases">
        <authorList>
            <person name="Uke A."/>
            <person name="Chhe C."/>
            <person name="Baramee S."/>
            <person name="Kosugi A."/>
        </authorList>
    </citation>
    <scope>NUCLEOTIDE SEQUENCE</scope>
    <source>
        <strain evidence="3">DA-C8</strain>
    </source>
</reference>
<dbReference type="RefSeq" id="WP_200967380.1">
    <property type="nucleotide sequence ID" value="NZ_BMAQ01000035.1"/>
</dbReference>
<feature type="coiled-coil region" evidence="1">
    <location>
        <begin position="239"/>
        <end position="296"/>
    </location>
</feature>
<organism evidence="3 4">
    <name type="scientific">Insulibacter thermoxylanivorax</name>
    <dbReference type="NCBI Taxonomy" id="2749268"/>
    <lineage>
        <taxon>Bacteria</taxon>
        <taxon>Bacillati</taxon>
        <taxon>Bacillota</taxon>
        <taxon>Bacilli</taxon>
        <taxon>Bacillales</taxon>
        <taxon>Paenibacillaceae</taxon>
        <taxon>Insulibacter</taxon>
    </lineage>
</organism>
<evidence type="ECO:0008006" key="5">
    <source>
        <dbReference type="Google" id="ProtNLM"/>
    </source>
</evidence>
<dbReference type="GO" id="GO:0015562">
    <property type="term" value="F:efflux transmembrane transporter activity"/>
    <property type="evidence" value="ECO:0007669"/>
    <property type="project" value="InterPro"/>
</dbReference>
<accession>A0A916VGN5</accession>
<dbReference type="SUPFAM" id="SSF56954">
    <property type="entry name" value="Outer membrane efflux proteins (OEP)"/>
    <property type="match status" value="2"/>
</dbReference>
<feature type="chain" id="PRO_5037479311" description="Outer membrane efflux protein" evidence="2">
    <location>
        <begin position="23"/>
        <end position="420"/>
    </location>
</feature>
<sequence>MRHKVWLIIAAAVLCIPVAASMAESYQSYTFDEAVEQVQKNDLSTQTRFVPKLSADVQMYQSMLPMTELEALSSMQQGYTIRNNAWNSELSAYRKVYDYLFAKQSLELTARSLAQAENELKIVETEREHGVASDLEILQAKMAVTNAKKNHESAKMGYNIAERAMQQALQLELGKDIIEIELPSFSLLEEEKYDPLSVSTYVKEKHESLSMLKFLISAYNNILQSIDDLTYPSTGAMPTDHLEQQLAAVQKQIEAIQELQKQGPLDEQTLAQLQQLQQTALQLQMQIQQIQAANAQMPRPANLSKAKSELKFYYESELHNTKIQLQQQEQALELLSYTYAEQFKSLEKQLELQEQAIEDAKELYEKNLVLLENGMIRPADLEAIRLNVIAAEHQKFQLQKDYMILRKQFELFLEGHLSGM</sequence>
<dbReference type="Proteomes" id="UP000654993">
    <property type="component" value="Unassembled WGS sequence"/>
</dbReference>
<dbReference type="EMBL" id="BMAQ01000035">
    <property type="protein sequence ID" value="GFR39173.1"/>
    <property type="molecule type" value="Genomic_DNA"/>
</dbReference>
<evidence type="ECO:0000256" key="1">
    <source>
        <dbReference type="SAM" id="Coils"/>
    </source>
</evidence>
<dbReference type="AlphaFoldDB" id="A0A916VGN5"/>
<proteinExistence type="predicted"/>
<feature type="signal peptide" evidence="2">
    <location>
        <begin position="1"/>
        <end position="22"/>
    </location>
</feature>
<reference evidence="3" key="2">
    <citation type="journal article" date="2021" name="Data Brief">
        <title>Draft genome sequence data of the facultative, thermophilic, xylanolytic bacterium Paenibacillus sp. strain DA-C8.</title>
        <authorList>
            <person name="Chhe C."/>
            <person name="Uke A."/>
            <person name="Baramee S."/>
            <person name="Ungkulpasvich U."/>
            <person name="Tachaapaikoon C."/>
            <person name="Pason P."/>
            <person name="Waeonukul R."/>
            <person name="Ratanakhanokchai K."/>
            <person name="Kosugi A."/>
        </authorList>
    </citation>
    <scope>NUCLEOTIDE SEQUENCE</scope>
    <source>
        <strain evidence="3">DA-C8</strain>
    </source>
</reference>
<keyword evidence="4" id="KW-1185">Reference proteome</keyword>
<dbReference type="Gene3D" id="1.20.1600.10">
    <property type="entry name" value="Outer membrane efflux proteins (OEP)"/>
    <property type="match status" value="1"/>
</dbReference>
<comment type="caution">
    <text evidence="3">The sequence shown here is derived from an EMBL/GenBank/DDBJ whole genome shotgun (WGS) entry which is preliminary data.</text>
</comment>
<protein>
    <recommendedName>
        <fullName evidence="5">Outer membrane efflux protein</fullName>
    </recommendedName>
</protein>